<accession>A0A484M0A6</accession>
<dbReference type="PANTHER" id="PTHR34222">
    <property type="entry name" value="GAG_PRE-INTEGRS DOMAIN-CONTAINING PROTEIN"/>
    <property type="match status" value="1"/>
</dbReference>
<dbReference type="AlphaFoldDB" id="A0A484M0A6"/>
<dbReference type="OrthoDB" id="1717805at2759"/>
<dbReference type="SUPFAM" id="SSF57756">
    <property type="entry name" value="Retrovirus zinc finger-like domains"/>
    <property type="match status" value="1"/>
</dbReference>
<dbReference type="EMBL" id="OOIL02002240">
    <property type="protein sequence ID" value="VFQ81596.1"/>
    <property type="molecule type" value="Genomic_DNA"/>
</dbReference>
<reference evidence="1 2" key="1">
    <citation type="submission" date="2018-04" db="EMBL/GenBank/DDBJ databases">
        <authorList>
            <person name="Vogel A."/>
        </authorList>
    </citation>
    <scope>NUCLEOTIDE SEQUENCE [LARGE SCALE GENOMIC DNA]</scope>
</reference>
<dbReference type="Proteomes" id="UP000595140">
    <property type="component" value="Unassembled WGS sequence"/>
</dbReference>
<evidence type="ECO:0000313" key="1">
    <source>
        <dbReference type="EMBL" id="VFQ81596.1"/>
    </source>
</evidence>
<organism evidence="1 2">
    <name type="scientific">Cuscuta campestris</name>
    <dbReference type="NCBI Taxonomy" id="132261"/>
    <lineage>
        <taxon>Eukaryota</taxon>
        <taxon>Viridiplantae</taxon>
        <taxon>Streptophyta</taxon>
        <taxon>Embryophyta</taxon>
        <taxon>Tracheophyta</taxon>
        <taxon>Spermatophyta</taxon>
        <taxon>Magnoliopsida</taxon>
        <taxon>eudicotyledons</taxon>
        <taxon>Gunneridae</taxon>
        <taxon>Pentapetalae</taxon>
        <taxon>asterids</taxon>
        <taxon>lamiids</taxon>
        <taxon>Solanales</taxon>
        <taxon>Convolvulaceae</taxon>
        <taxon>Cuscuteae</taxon>
        <taxon>Cuscuta</taxon>
        <taxon>Cuscuta subgen. Grammica</taxon>
        <taxon>Cuscuta sect. Cleistogrammica</taxon>
    </lineage>
</organism>
<proteinExistence type="predicted"/>
<gene>
    <name evidence="1" type="ORF">CCAM_LOCUS23372</name>
</gene>
<dbReference type="GO" id="GO:0003676">
    <property type="term" value="F:nucleic acid binding"/>
    <property type="evidence" value="ECO:0007669"/>
    <property type="project" value="InterPro"/>
</dbReference>
<name>A0A484M0A6_9ASTE</name>
<dbReference type="InterPro" id="IPR036875">
    <property type="entry name" value="Znf_CCHC_sf"/>
</dbReference>
<sequence length="240" mass="27447">MWTELDERFGQSNGARLYQVQKDICSTTQGNLDVAGYYTKLKKLWDELALILNLPKCTCGAIQEMMKQDQNQKLVQFLMGLNSDYNTIRGNILVMRPLPSVSTAYGMIIHEEKQREIQGNTQFMPEHASLNANSQASYKGKYDDKRNLTCEHCKKRGHTANKCYRIVGFPKDFRFTKSKRVAAGALSGGECEVDDSKMERQINPELCSQFVKFLSSFQGDKTHYHDSFHSTNGWYAPIFL</sequence>
<evidence type="ECO:0000313" key="2">
    <source>
        <dbReference type="Proteomes" id="UP000595140"/>
    </source>
</evidence>
<keyword evidence="2" id="KW-1185">Reference proteome</keyword>
<dbReference type="GO" id="GO:0008270">
    <property type="term" value="F:zinc ion binding"/>
    <property type="evidence" value="ECO:0007669"/>
    <property type="project" value="InterPro"/>
</dbReference>
<protein>
    <submittedName>
        <fullName evidence="1">Uncharacterized protein</fullName>
    </submittedName>
</protein>
<dbReference type="PANTHER" id="PTHR34222:SF33">
    <property type="entry name" value="RETROTRANSPOSON GAG DOMAIN-CONTAINING PROTEIN"/>
    <property type="match status" value="1"/>
</dbReference>